<dbReference type="NCBIfam" id="TIGR04098">
    <property type="entry name" value="LnmK_bifunc"/>
    <property type="match status" value="1"/>
</dbReference>
<evidence type="ECO:0000313" key="1">
    <source>
        <dbReference type="EMBL" id="GAA6170081.1"/>
    </source>
</evidence>
<name>A0ABQ0AEK3_9GAMM</name>
<dbReference type="Proteomes" id="UP001465153">
    <property type="component" value="Unassembled WGS sequence"/>
</dbReference>
<dbReference type="InterPro" id="IPR024091">
    <property type="entry name" value="LnmK-like_bifun_acyl/decarbox"/>
</dbReference>
<evidence type="ECO:0000313" key="2">
    <source>
        <dbReference type="Proteomes" id="UP001465153"/>
    </source>
</evidence>
<protein>
    <recommendedName>
        <fullName evidence="3">Biosynthetic protein (TIGR04099 family)</fullName>
    </recommendedName>
</protein>
<comment type="caution">
    <text evidence="1">The sequence shown here is derived from an EMBL/GenBank/DDBJ whole genome shotgun (WGS) entry which is preliminary data.</text>
</comment>
<sequence>MTNLSLCGLSENWLLKECGHQHWMALANHFNLDLPSFSGESFQSENNATVYAAFISATISNAKLQCIQENDTFEISTKLVKAGRSKFYSIQTIKKDNALIAELELISTLVSRKESGNNQSVYRVNTSDNNQAISASNQALNNRIHELLQLSKSLKVNSLTSWCELSFNSTSEKNNTPYFYRHQPYQRQSYRYQPCPHSDFNGADFLYFANFQRIADQAEWYYLNLQNKFERNQLWLTHNRQVSYYKNINLGDTLTYALVEDFENNGTKTTKMSVYRESDGDRVADILTQKQQVDAHHYRWTN</sequence>
<accession>A0ABQ0AEK3</accession>
<reference evidence="1 2" key="1">
    <citation type="submission" date="2024-04" db="EMBL/GenBank/DDBJ databases">
        <title>Draft genome sequence of Sessilibacter corallicola NBRC 116591.</title>
        <authorList>
            <person name="Miyakawa T."/>
            <person name="Kusuya Y."/>
            <person name="Miura T."/>
        </authorList>
    </citation>
    <scope>NUCLEOTIDE SEQUENCE [LARGE SCALE GENOMIC DNA]</scope>
    <source>
        <strain evidence="1 2">KU-00831-HH</strain>
    </source>
</reference>
<dbReference type="InterPro" id="IPR029069">
    <property type="entry name" value="HotDog_dom_sf"/>
</dbReference>
<dbReference type="SUPFAM" id="SSF54637">
    <property type="entry name" value="Thioesterase/thiol ester dehydrase-isomerase"/>
    <property type="match status" value="1"/>
</dbReference>
<dbReference type="Gene3D" id="3.10.129.10">
    <property type="entry name" value="Hotdog Thioesterase"/>
    <property type="match status" value="1"/>
</dbReference>
<dbReference type="EMBL" id="BAABWN010000019">
    <property type="protein sequence ID" value="GAA6170081.1"/>
    <property type="molecule type" value="Genomic_DNA"/>
</dbReference>
<dbReference type="NCBIfam" id="TIGR04099">
    <property type="entry name" value="biosn_Pnap_2097"/>
    <property type="match status" value="1"/>
</dbReference>
<organism evidence="1 2">
    <name type="scientific">Sessilibacter corallicola</name>
    <dbReference type="NCBI Taxonomy" id="2904075"/>
    <lineage>
        <taxon>Bacteria</taxon>
        <taxon>Pseudomonadati</taxon>
        <taxon>Pseudomonadota</taxon>
        <taxon>Gammaproteobacteria</taxon>
        <taxon>Cellvibrionales</taxon>
        <taxon>Cellvibrionaceae</taxon>
        <taxon>Sessilibacter</taxon>
    </lineage>
</organism>
<proteinExistence type="predicted"/>
<gene>
    <name evidence="1" type="ORF">NBRC116591_38940</name>
</gene>
<evidence type="ECO:0008006" key="3">
    <source>
        <dbReference type="Google" id="ProtNLM"/>
    </source>
</evidence>
<dbReference type="RefSeq" id="WP_353304430.1">
    <property type="nucleotide sequence ID" value="NZ_BAABWN010000019.1"/>
</dbReference>
<keyword evidence="2" id="KW-1185">Reference proteome</keyword>